<protein>
    <submittedName>
        <fullName evidence="2">Uncharacterized protein</fullName>
    </submittedName>
</protein>
<keyword evidence="1" id="KW-0472">Membrane</keyword>
<comment type="caution">
    <text evidence="2">The sequence shown here is derived from an EMBL/GenBank/DDBJ whole genome shotgun (WGS) entry which is preliminary data.</text>
</comment>
<keyword evidence="1" id="KW-0812">Transmembrane</keyword>
<dbReference type="RefSeq" id="WP_127704867.1">
    <property type="nucleotide sequence ID" value="NZ_SACK01000004.1"/>
</dbReference>
<accession>A0A437MSC3</accession>
<evidence type="ECO:0000313" key="2">
    <source>
        <dbReference type="EMBL" id="RVU00526.1"/>
    </source>
</evidence>
<reference evidence="2 3" key="1">
    <citation type="submission" date="2019-01" db="EMBL/GenBank/DDBJ databases">
        <authorList>
            <person name="Chen W.-M."/>
        </authorList>
    </citation>
    <scope>NUCLEOTIDE SEQUENCE [LARGE SCALE GENOMIC DNA]</scope>
    <source>
        <strain evidence="2 3">YBJ-36</strain>
    </source>
</reference>
<keyword evidence="1" id="KW-1133">Transmembrane helix</keyword>
<proteinExistence type="predicted"/>
<keyword evidence="3" id="KW-1185">Reference proteome</keyword>
<dbReference type="Proteomes" id="UP000282759">
    <property type="component" value="Unassembled WGS sequence"/>
</dbReference>
<feature type="transmembrane region" description="Helical" evidence="1">
    <location>
        <begin position="61"/>
        <end position="78"/>
    </location>
</feature>
<sequence length="192" mass="22156">MNKDVYNESVKTGQLQLVGFWPNFSHFGLVAYLLFIPAAALLSNLIGYFQNSPFIFQERDLGMIIIPLILAIIAYIIQKRRLNFRLVQTNLSHIQLKEILKQTAKEHEWILISSTNYAYVGQTNPSFFSGSWGEQITILFYNNCVLINSICDPQKRASVASWGRNRKNEKIVIEKIKQEDHQSRIITHVLNN</sequence>
<gene>
    <name evidence="2" type="ORF">EOD41_11015</name>
</gene>
<dbReference type="EMBL" id="SACK01000004">
    <property type="protein sequence ID" value="RVU00526.1"/>
    <property type="molecule type" value="Genomic_DNA"/>
</dbReference>
<organism evidence="2 3">
    <name type="scientific">Mucilaginibacter limnophilus</name>
    <dbReference type="NCBI Taxonomy" id="1932778"/>
    <lineage>
        <taxon>Bacteria</taxon>
        <taxon>Pseudomonadati</taxon>
        <taxon>Bacteroidota</taxon>
        <taxon>Sphingobacteriia</taxon>
        <taxon>Sphingobacteriales</taxon>
        <taxon>Sphingobacteriaceae</taxon>
        <taxon>Mucilaginibacter</taxon>
    </lineage>
</organism>
<dbReference type="OrthoDB" id="771329at2"/>
<feature type="transmembrane region" description="Helical" evidence="1">
    <location>
        <begin position="29"/>
        <end position="49"/>
    </location>
</feature>
<evidence type="ECO:0000313" key="3">
    <source>
        <dbReference type="Proteomes" id="UP000282759"/>
    </source>
</evidence>
<dbReference type="AlphaFoldDB" id="A0A437MSC3"/>
<name>A0A437MSC3_9SPHI</name>
<evidence type="ECO:0000256" key="1">
    <source>
        <dbReference type="SAM" id="Phobius"/>
    </source>
</evidence>